<protein>
    <recommendedName>
        <fullName evidence="9 10">2,3-bisphosphoglycerate-independent phosphoglycerate mutase</fullName>
        <shortName evidence="9">BPG-independent PGAM</shortName>
        <shortName evidence="9">Phosphoglyceromutase</shortName>
        <shortName evidence="9">iPGM</shortName>
        <ecNumber evidence="9 10">5.4.2.12</ecNumber>
    </recommendedName>
</protein>
<dbReference type="PANTHER" id="PTHR31637:SF0">
    <property type="entry name" value="2,3-BISPHOSPHOGLYCERATE-INDEPENDENT PHOSPHOGLYCERATE MUTASE"/>
    <property type="match status" value="1"/>
</dbReference>
<feature type="binding site" evidence="9 12">
    <location>
        <position position="126"/>
    </location>
    <ligand>
        <name>substrate</name>
    </ligand>
</feature>
<feature type="binding site" evidence="9 13">
    <location>
        <position position="445"/>
    </location>
    <ligand>
        <name>Mn(2+)</name>
        <dbReference type="ChEBI" id="CHEBI:29035"/>
        <label>2</label>
    </ligand>
</feature>
<evidence type="ECO:0000313" key="16">
    <source>
        <dbReference type="EMBL" id="KKS56480.1"/>
    </source>
</evidence>
<evidence type="ECO:0000256" key="10">
    <source>
        <dbReference type="NCBIfam" id="TIGR01307"/>
    </source>
</evidence>
<feature type="domain" description="BPG-independent PGAM N-terminal" evidence="15">
    <location>
        <begin position="85"/>
        <end position="300"/>
    </location>
</feature>
<feature type="domain" description="Metalloenzyme" evidence="14">
    <location>
        <begin position="8"/>
        <end position="516"/>
    </location>
</feature>
<comment type="catalytic activity">
    <reaction evidence="1 9">
        <text>(2R)-2-phosphoglycerate = (2R)-3-phosphoglycerate</text>
        <dbReference type="Rhea" id="RHEA:15901"/>
        <dbReference type="ChEBI" id="CHEBI:58272"/>
        <dbReference type="ChEBI" id="CHEBI:58289"/>
        <dbReference type="EC" id="5.4.2.12"/>
    </reaction>
</comment>
<feature type="active site" description="Phosphoserine intermediate" evidence="9 11">
    <location>
        <position position="65"/>
    </location>
</feature>
<dbReference type="InterPro" id="IPR036646">
    <property type="entry name" value="PGAM_B_sf"/>
</dbReference>
<dbReference type="GO" id="GO:0006007">
    <property type="term" value="P:glucose catabolic process"/>
    <property type="evidence" value="ECO:0007669"/>
    <property type="project" value="InterPro"/>
</dbReference>
<evidence type="ECO:0000256" key="8">
    <source>
        <dbReference type="ARBA" id="ARBA00023235"/>
    </source>
</evidence>
<dbReference type="AlphaFoldDB" id="A0A0G1A643"/>
<feature type="binding site" evidence="9 13">
    <location>
        <position position="15"/>
    </location>
    <ligand>
        <name>Mn(2+)</name>
        <dbReference type="ChEBI" id="CHEBI:29035"/>
        <label>2</label>
    </ligand>
</feature>
<comment type="caution">
    <text evidence="16">The sequence shown here is derived from an EMBL/GenBank/DDBJ whole genome shotgun (WGS) entry which is preliminary data.</text>
</comment>
<evidence type="ECO:0000256" key="13">
    <source>
        <dbReference type="PIRSR" id="PIRSR001492-3"/>
    </source>
</evidence>
<dbReference type="GO" id="GO:0005829">
    <property type="term" value="C:cytosol"/>
    <property type="evidence" value="ECO:0007669"/>
    <property type="project" value="TreeGrafter"/>
</dbReference>
<dbReference type="EC" id="5.4.2.12" evidence="9 10"/>
<name>A0A0G1A643_9BACT</name>
<dbReference type="SUPFAM" id="SSF53649">
    <property type="entry name" value="Alkaline phosphatase-like"/>
    <property type="match status" value="1"/>
</dbReference>
<feature type="binding site" evidence="9 13">
    <location>
        <position position="65"/>
    </location>
    <ligand>
        <name>Mn(2+)</name>
        <dbReference type="ChEBI" id="CHEBI:29035"/>
        <label>2</label>
    </ligand>
</feature>
<gene>
    <name evidence="9" type="primary">gpmI</name>
    <name evidence="16" type="ORF">UV20_C0011G0021</name>
</gene>
<sequence>MIKPKISPVVLAILDGWGVAPPGEGNAITQANLPNFKKFIKNYPAMTITAAGNEVGLQWGQMGNSEVGHLNIGAGRVYYQTLLRIDKEIREGVFFKNEALKGAFDQVKKNKSALHLLGLFSAGNVHSSEEHGFALLQMALKEKVDKVFIHIILDGRDALFNGGLQAVKKLQEQMAKYKIGKIASLSGRFYAMDRDNHWDRVEKAYHAIAESQSDKFYTDPLQAIEDSYKAEVYDEQFVPVAIHEKNKPVATVGEKDAVIFFNFRADRARQLTKAFVLPGFEKFQRHYSPNLYFSTMAEFEKDLPVRVVYQPQIVKNCLAEVIAGAGLKQFHVAETEKYAHITFFLNGLIEDPFSGEDRQIVPSPSVQSFAEKPEMSAGEITKKVLQSVETNKYNFIALNFANADMVGHTGDMKATIKGLETIDKCLGQIADAVLAKNGALIITADHGNAEELINFKTGQIDKEHSTNPVPLLIIGKEWEGQQGMGQDALEGDLSLIQPVGLLSDVAPTVLKILGIDIPPEMTSRPLI</sequence>
<evidence type="ECO:0000256" key="5">
    <source>
        <dbReference type="ARBA" id="ARBA00022723"/>
    </source>
</evidence>
<evidence type="ECO:0000256" key="9">
    <source>
        <dbReference type="HAMAP-Rule" id="MF_01038"/>
    </source>
</evidence>
<dbReference type="Pfam" id="PF06415">
    <property type="entry name" value="iPGM_N"/>
    <property type="match status" value="1"/>
</dbReference>
<evidence type="ECO:0000256" key="3">
    <source>
        <dbReference type="ARBA" id="ARBA00004798"/>
    </source>
</evidence>
<evidence type="ECO:0000256" key="11">
    <source>
        <dbReference type="PIRSR" id="PIRSR001492-1"/>
    </source>
</evidence>
<dbReference type="SUPFAM" id="SSF64158">
    <property type="entry name" value="2,3-Bisphosphoglycerate-independent phosphoglycerate mutase, substrate-binding domain"/>
    <property type="match status" value="1"/>
</dbReference>
<feature type="binding site" evidence="9 12">
    <location>
        <position position="337"/>
    </location>
    <ligand>
        <name>substrate</name>
    </ligand>
</feature>
<comment type="pathway">
    <text evidence="3 9">Carbohydrate degradation; glycolysis; pyruvate from D-glyceraldehyde 3-phosphate: step 3/5.</text>
</comment>
<keyword evidence="6 9" id="KW-0324">Glycolysis</keyword>
<keyword evidence="5 9" id="KW-0479">Metal-binding</keyword>
<dbReference type="GO" id="GO:0004619">
    <property type="term" value="F:phosphoglycerate mutase activity"/>
    <property type="evidence" value="ECO:0007669"/>
    <property type="project" value="UniProtKB-UniRule"/>
</dbReference>
<dbReference type="NCBIfam" id="TIGR01307">
    <property type="entry name" value="pgm_bpd_ind"/>
    <property type="match status" value="1"/>
</dbReference>
<feature type="binding site" evidence="9 12">
    <location>
        <position position="194"/>
    </location>
    <ligand>
        <name>substrate</name>
    </ligand>
</feature>
<dbReference type="FunFam" id="3.40.1450.10:FF:000002">
    <property type="entry name" value="2,3-bisphosphoglycerate-independent phosphoglycerate mutase"/>
    <property type="match status" value="1"/>
</dbReference>
<evidence type="ECO:0000256" key="12">
    <source>
        <dbReference type="PIRSR" id="PIRSR001492-2"/>
    </source>
</evidence>
<evidence type="ECO:0000256" key="6">
    <source>
        <dbReference type="ARBA" id="ARBA00023152"/>
    </source>
</evidence>
<feature type="binding site" evidence="9 12">
    <location>
        <position position="188"/>
    </location>
    <ligand>
        <name>substrate</name>
    </ligand>
</feature>
<dbReference type="PATRIC" id="fig|1619039.3.peg.1028"/>
<dbReference type="GO" id="GO:0006096">
    <property type="term" value="P:glycolytic process"/>
    <property type="evidence" value="ECO:0007669"/>
    <property type="project" value="UniProtKB-UniRule"/>
</dbReference>
<keyword evidence="7 9" id="KW-0464">Manganese</keyword>
<proteinExistence type="inferred from homology"/>
<evidence type="ECO:0000256" key="1">
    <source>
        <dbReference type="ARBA" id="ARBA00000370"/>
    </source>
</evidence>
<evidence type="ECO:0000256" key="7">
    <source>
        <dbReference type="ARBA" id="ARBA00023211"/>
    </source>
</evidence>
<evidence type="ECO:0000313" key="17">
    <source>
        <dbReference type="Proteomes" id="UP000034837"/>
    </source>
</evidence>
<evidence type="ECO:0000256" key="2">
    <source>
        <dbReference type="ARBA" id="ARBA00002315"/>
    </source>
</evidence>
<dbReference type="Gene3D" id="3.40.720.10">
    <property type="entry name" value="Alkaline Phosphatase, subunit A"/>
    <property type="match status" value="1"/>
</dbReference>
<evidence type="ECO:0000259" key="14">
    <source>
        <dbReference type="Pfam" id="PF01676"/>
    </source>
</evidence>
<dbReference type="InterPro" id="IPR011258">
    <property type="entry name" value="BPG-indep_PGM_N"/>
</dbReference>
<evidence type="ECO:0000256" key="4">
    <source>
        <dbReference type="ARBA" id="ARBA00008819"/>
    </source>
</evidence>
<reference evidence="16 17" key="1">
    <citation type="journal article" date="2015" name="Nature">
        <title>rRNA introns, odd ribosomes, and small enigmatic genomes across a large radiation of phyla.</title>
        <authorList>
            <person name="Brown C.T."/>
            <person name="Hug L.A."/>
            <person name="Thomas B.C."/>
            <person name="Sharon I."/>
            <person name="Castelle C.J."/>
            <person name="Singh A."/>
            <person name="Wilkins M.J."/>
            <person name="Williams K.H."/>
            <person name="Banfield J.F."/>
        </authorList>
    </citation>
    <scope>NUCLEOTIDE SEQUENCE [LARGE SCALE GENOMIC DNA]</scope>
</reference>
<feature type="binding site" evidence="9 13">
    <location>
        <position position="408"/>
    </location>
    <ligand>
        <name>Mn(2+)</name>
        <dbReference type="ChEBI" id="CHEBI:29035"/>
        <label>1</label>
    </ligand>
</feature>
<feature type="binding site" evidence="9 13">
    <location>
        <position position="446"/>
    </location>
    <ligand>
        <name>Mn(2+)</name>
        <dbReference type="ChEBI" id="CHEBI:29035"/>
        <label>2</label>
    </ligand>
</feature>
<comment type="subunit">
    <text evidence="9">Monomer.</text>
</comment>
<feature type="binding site" evidence="9 13">
    <location>
        <position position="464"/>
    </location>
    <ligand>
        <name>Mn(2+)</name>
        <dbReference type="ChEBI" id="CHEBI:29035"/>
        <label>1</label>
    </ligand>
</feature>
<dbReference type="EMBL" id="LCDO01000011">
    <property type="protein sequence ID" value="KKS56480.1"/>
    <property type="molecule type" value="Genomic_DNA"/>
</dbReference>
<organism evidence="16 17">
    <name type="scientific">Candidatus Magasanikbacteria bacterium GW2011_GWA2_42_32</name>
    <dbReference type="NCBI Taxonomy" id="1619039"/>
    <lineage>
        <taxon>Bacteria</taxon>
        <taxon>Candidatus Magasanikiibacteriota</taxon>
    </lineage>
</organism>
<dbReference type="InterPro" id="IPR006124">
    <property type="entry name" value="Metalloenzyme"/>
</dbReference>
<dbReference type="PIRSF" id="PIRSF001492">
    <property type="entry name" value="IPGAM"/>
    <property type="match status" value="1"/>
</dbReference>
<dbReference type="GO" id="GO:0030145">
    <property type="term" value="F:manganese ion binding"/>
    <property type="evidence" value="ECO:0007669"/>
    <property type="project" value="UniProtKB-UniRule"/>
</dbReference>
<comment type="cofactor">
    <cofactor evidence="9">
        <name>Mn(2+)</name>
        <dbReference type="ChEBI" id="CHEBI:29035"/>
    </cofactor>
    <text evidence="9">Binds 2 manganese ions per subunit.</text>
</comment>
<feature type="binding site" evidence="9 13">
    <location>
        <position position="404"/>
    </location>
    <ligand>
        <name>Mn(2+)</name>
        <dbReference type="ChEBI" id="CHEBI:29035"/>
        <label>1</label>
    </ligand>
</feature>
<comment type="function">
    <text evidence="2 9">Catalyzes the interconversion of 2-phosphoglycerate and 3-phosphoglycerate.</text>
</comment>
<dbReference type="Proteomes" id="UP000034837">
    <property type="component" value="Unassembled WGS sequence"/>
</dbReference>
<dbReference type="PANTHER" id="PTHR31637">
    <property type="entry name" value="2,3-BISPHOSPHOGLYCERATE-INDEPENDENT PHOSPHOGLYCERATE MUTASE"/>
    <property type="match status" value="1"/>
</dbReference>
<dbReference type="InterPro" id="IPR017850">
    <property type="entry name" value="Alkaline_phosphatase_core_sf"/>
</dbReference>
<dbReference type="Gene3D" id="3.40.1450.10">
    <property type="entry name" value="BPG-independent phosphoglycerate mutase, domain B"/>
    <property type="match status" value="1"/>
</dbReference>
<keyword evidence="8 9" id="KW-0413">Isomerase</keyword>
<dbReference type="CDD" id="cd16010">
    <property type="entry name" value="iPGM"/>
    <property type="match status" value="1"/>
</dbReference>
<accession>A0A0G1A643</accession>
<dbReference type="UniPathway" id="UPA00109">
    <property type="reaction ID" value="UER00186"/>
</dbReference>
<dbReference type="HAMAP" id="MF_01038">
    <property type="entry name" value="GpmI"/>
    <property type="match status" value="1"/>
</dbReference>
<evidence type="ECO:0000259" key="15">
    <source>
        <dbReference type="Pfam" id="PF06415"/>
    </source>
</evidence>
<comment type="similarity">
    <text evidence="4 9">Belongs to the BPG-independent phosphoglycerate mutase family.</text>
</comment>
<feature type="binding site" evidence="9 12">
    <location>
        <begin position="264"/>
        <end position="267"/>
    </location>
    <ligand>
        <name>substrate</name>
    </ligand>
</feature>
<feature type="binding site" evidence="9 12">
    <location>
        <begin position="156"/>
        <end position="157"/>
    </location>
    <ligand>
        <name>substrate</name>
    </ligand>
</feature>
<dbReference type="InterPro" id="IPR005995">
    <property type="entry name" value="Pgm_bpd_ind"/>
</dbReference>
<dbReference type="Pfam" id="PF01676">
    <property type="entry name" value="Metalloenzyme"/>
    <property type="match status" value="1"/>
</dbReference>